<evidence type="ECO:0000256" key="1">
    <source>
        <dbReference type="HAMAP-Rule" id="MF_02093"/>
    </source>
</evidence>
<proteinExistence type="inferred from homology"/>
<dbReference type="Proteomes" id="UP000216339">
    <property type="component" value="Unassembled WGS sequence"/>
</dbReference>
<dbReference type="EMBL" id="MQWD01000001">
    <property type="protein sequence ID" value="PAP75407.1"/>
    <property type="molecule type" value="Genomic_DNA"/>
</dbReference>
<dbReference type="Pfam" id="PF15461">
    <property type="entry name" value="BCD"/>
    <property type="match status" value="1"/>
</dbReference>
<feature type="transmembrane region" description="Helical" evidence="1">
    <location>
        <begin position="178"/>
        <end position="201"/>
    </location>
</feature>
<gene>
    <name evidence="2" type="ORF">BSZ37_02590</name>
</gene>
<feature type="binding site" evidence="1">
    <location>
        <position position="109"/>
    </location>
    <ligand>
        <name>Fe cation</name>
        <dbReference type="ChEBI" id="CHEBI:24875"/>
    </ligand>
</feature>
<protein>
    <recommendedName>
        <fullName evidence="1">Probable beta-carotene 15,15'-dioxygenase</fullName>
        <ecNumber evidence="1">1.13.11.63</ecNumber>
    </recommendedName>
</protein>
<keyword evidence="1" id="KW-0472">Membrane</keyword>
<comment type="cofactor">
    <cofactor evidence="1">
        <name>Fe(2+)</name>
        <dbReference type="ChEBI" id="CHEBI:29033"/>
    </cofactor>
</comment>
<dbReference type="HAMAP" id="MF_02093">
    <property type="entry name" value="Beta_carotene_diox"/>
    <property type="match status" value="1"/>
</dbReference>
<feature type="binding site" evidence="1">
    <location>
        <position position="250"/>
    </location>
    <ligand>
        <name>Fe cation</name>
        <dbReference type="ChEBI" id="CHEBI:24875"/>
    </ligand>
</feature>
<accession>A0A271IWC1</accession>
<dbReference type="GO" id="GO:0005886">
    <property type="term" value="C:plasma membrane"/>
    <property type="evidence" value="ECO:0007669"/>
    <property type="project" value="UniProtKB-SubCell"/>
</dbReference>
<keyword evidence="3" id="KW-1185">Reference proteome</keyword>
<dbReference type="AlphaFoldDB" id="A0A271IWC1"/>
<feature type="transmembrane region" description="Helical" evidence="1">
    <location>
        <begin position="296"/>
        <end position="317"/>
    </location>
</feature>
<keyword evidence="1" id="KW-0812">Transmembrane</keyword>
<feature type="transmembrane region" description="Helical" evidence="1">
    <location>
        <begin position="73"/>
        <end position="94"/>
    </location>
</feature>
<feature type="binding site" evidence="1">
    <location>
        <position position="246"/>
    </location>
    <ligand>
        <name>Fe cation</name>
        <dbReference type="ChEBI" id="CHEBI:24875"/>
    </ligand>
</feature>
<feature type="transmembrane region" description="Helical" evidence="1">
    <location>
        <begin position="268"/>
        <end position="289"/>
    </location>
</feature>
<organism evidence="2 3">
    <name type="scientific">Rubrivirga marina</name>
    <dbReference type="NCBI Taxonomy" id="1196024"/>
    <lineage>
        <taxon>Bacteria</taxon>
        <taxon>Pseudomonadati</taxon>
        <taxon>Rhodothermota</taxon>
        <taxon>Rhodothermia</taxon>
        <taxon>Rhodothermales</taxon>
        <taxon>Rubricoccaceae</taxon>
        <taxon>Rubrivirga</taxon>
    </lineage>
</organism>
<dbReference type="GO" id="GO:0016121">
    <property type="term" value="P:carotene catabolic process"/>
    <property type="evidence" value="ECO:0007669"/>
    <property type="project" value="UniProtKB-UniRule"/>
</dbReference>
<feature type="transmembrane region" description="Helical" evidence="1">
    <location>
        <begin position="222"/>
        <end position="248"/>
    </location>
</feature>
<keyword evidence="1" id="KW-0223">Dioxygenase</keyword>
<keyword evidence="1" id="KW-0408">Iron</keyword>
<comment type="catalytic activity">
    <reaction evidence="1">
        <text>all-trans-beta-carotene + O2 = 2 all-trans-retinal</text>
        <dbReference type="Rhea" id="RHEA:32887"/>
        <dbReference type="ChEBI" id="CHEBI:15379"/>
        <dbReference type="ChEBI" id="CHEBI:17579"/>
        <dbReference type="ChEBI" id="CHEBI:17898"/>
        <dbReference type="EC" id="1.13.11.63"/>
    </reaction>
</comment>
<dbReference type="RefSeq" id="WP_179299445.1">
    <property type="nucleotide sequence ID" value="NZ_MQWD01000001.1"/>
</dbReference>
<feature type="binding site" evidence="1">
    <location>
        <position position="52"/>
    </location>
    <ligand>
        <name>Fe cation</name>
        <dbReference type="ChEBI" id="CHEBI:24875"/>
    </ligand>
</feature>
<evidence type="ECO:0000313" key="2">
    <source>
        <dbReference type="EMBL" id="PAP75407.1"/>
    </source>
</evidence>
<dbReference type="NCBIfam" id="TIGR03753">
    <property type="entry name" value="blh_monoox"/>
    <property type="match status" value="1"/>
</dbReference>
<keyword evidence="1" id="KW-0560">Oxidoreductase</keyword>
<sequence length="327" mass="34055">MTFPFAWRWGGLALAWGGVLGSLALTPALADAPAAVLALPWVSSAVVLGLPHGAVDPLVPFAMRGEPLRLGPLARLCVAYLALGALVLAAWWAAPTAAAVGFVLLTWAHWGQGDVYALRALGWDAHLAGPAQRVLAGAVRGALPMAVPLAAHPEVYAEVVGAMAAALQPDGAEAARRLVLGIPSAVVWVGLGVLIGVYAMWGAVVGRRRRAWRSLGLDLAEVAGLAVFFAVLPPLWSVGVYFCLWHAVRHLARLGPLVADGSARRLSLYAAPATLGALALIGLVFADALRGRVASVGAYLVGIAALTVPHVVVVAWMDLRQHVWTGR</sequence>
<dbReference type="InterPro" id="IPR022270">
    <property type="entry name" value="Blh_diox"/>
</dbReference>
<comment type="caution">
    <text evidence="1">Lacks conserved residue(s) required for the propagation of feature annotation.</text>
</comment>
<keyword evidence="1" id="KW-0479">Metal-binding</keyword>
<dbReference type="GO" id="GO:0003834">
    <property type="term" value="F:beta-carotene 15,15'-dioxygenase activity"/>
    <property type="evidence" value="ECO:0007669"/>
    <property type="project" value="UniProtKB-EC"/>
</dbReference>
<comment type="function">
    <text evidence="1">Catalyzes the cleavage of beta-carotene at its central double bond (15,15') to yield two molecules of all-trans-retinal.</text>
</comment>
<dbReference type="EC" id="1.13.11.63" evidence="1"/>
<feature type="transmembrane region" description="Helical" evidence="1">
    <location>
        <begin position="40"/>
        <end position="61"/>
    </location>
</feature>
<reference evidence="2 3" key="1">
    <citation type="submission" date="2016-11" db="EMBL/GenBank/DDBJ databases">
        <title>Study of marine rhodopsin-containing bacteria.</title>
        <authorList>
            <person name="Yoshizawa S."/>
            <person name="Kumagai Y."/>
            <person name="Kogure K."/>
        </authorList>
    </citation>
    <scope>NUCLEOTIDE SEQUENCE [LARGE SCALE GENOMIC DNA]</scope>
    <source>
        <strain evidence="2 3">SAORIC-28</strain>
    </source>
</reference>
<name>A0A271IWC1_9BACT</name>
<comment type="similarity">
    <text evidence="1">Belongs to the Brp/Blh beta-carotene diooxygenase family.</text>
</comment>
<dbReference type="GO" id="GO:0005506">
    <property type="term" value="F:iron ion binding"/>
    <property type="evidence" value="ECO:0007669"/>
    <property type="project" value="UniProtKB-UniRule"/>
</dbReference>
<keyword evidence="1" id="KW-1133">Transmembrane helix</keyword>
<evidence type="ECO:0000313" key="3">
    <source>
        <dbReference type="Proteomes" id="UP000216339"/>
    </source>
</evidence>
<dbReference type="GO" id="GO:0010436">
    <property type="term" value="F:carotenoid dioxygenase activity"/>
    <property type="evidence" value="ECO:0007669"/>
    <property type="project" value="UniProtKB-UniRule"/>
</dbReference>
<comment type="caution">
    <text evidence="2">The sequence shown here is derived from an EMBL/GenBank/DDBJ whole genome shotgun (WGS) entry which is preliminary data.</text>
</comment>
<keyword evidence="1" id="KW-1003">Cell membrane</keyword>
<comment type="subcellular location">
    <subcellularLocation>
        <location evidence="1">Cell membrane</location>
        <topology evidence="1">Multi-pass membrane protein</topology>
    </subcellularLocation>
</comment>